<protein>
    <recommendedName>
        <fullName evidence="6">Leucine-binding protein domain-containing protein</fullName>
    </recommendedName>
</protein>
<reference evidence="7 8" key="1">
    <citation type="journal article" date="2019" name="Nat. Microbiol.">
        <title>Mediterranean grassland soil C-N compound turnover is dependent on rainfall and depth, and is mediated by genomically divergent microorganisms.</title>
        <authorList>
            <person name="Diamond S."/>
            <person name="Andeer P.F."/>
            <person name="Li Z."/>
            <person name="Crits-Christoph A."/>
            <person name="Burstein D."/>
            <person name="Anantharaman K."/>
            <person name="Lane K.R."/>
            <person name="Thomas B.C."/>
            <person name="Pan C."/>
            <person name="Northen T.R."/>
            <person name="Banfield J.F."/>
        </authorList>
    </citation>
    <scope>NUCLEOTIDE SEQUENCE [LARGE SCALE GENOMIC DNA]</scope>
    <source>
        <strain evidence="7">NP_6</strain>
    </source>
</reference>
<organism evidence="7 8">
    <name type="scientific">Candidatus Segetimicrobium genomatis</name>
    <dbReference type="NCBI Taxonomy" id="2569760"/>
    <lineage>
        <taxon>Bacteria</taxon>
        <taxon>Bacillati</taxon>
        <taxon>Candidatus Sysuimicrobiota</taxon>
        <taxon>Candidatus Sysuimicrobiia</taxon>
        <taxon>Candidatus Sysuimicrobiales</taxon>
        <taxon>Candidatus Segetimicrobiaceae</taxon>
        <taxon>Candidatus Segetimicrobium</taxon>
    </lineage>
</organism>
<sequence>MPPSLDQDPARDTVKASLAVVTRMPEWVPPFPGGDSRILSKGTDTAVGAKIVEVRRMRTVAVVIAVIWLTAGLPLAGGAWAPPSTIRLGAVVPLTGRYASGGAQVKVGYEFALQDINGRGGVQVGGRRVPLEATILDDESDPTKTVSRFEALASEGVVTLLGGFGSDLHAAAAAVAEKNRIPYCGVAFSLHAIHEHGFRYLFSPFPKSPELASETYRFLNASIPAGERPRRVAIFQERTDWGRELGDLWTARSRENGFQVVLRADYTPLARDLSDIILRAKNEGADAVFSVPTPPDGITMIRQMKELDFTPKVILMFRAADAVSWTRALGKDGDGVLLGPGWHHAVQFPGVQELNAKHEQRFGRPADVIVGPAYACVQIVANGIERAGRLDPGAIRDAMAATNMQTVVGPVRFRPDGTGIVPAVFVQWQEGKQELVWPKALGAARLLYPVPPWRGR</sequence>
<evidence type="ECO:0000256" key="2">
    <source>
        <dbReference type="ARBA" id="ARBA00022448"/>
    </source>
</evidence>
<name>A0A537JFZ5_9BACT</name>
<evidence type="ECO:0000256" key="4">
    <source>
        <dbReference type="ARBA" id="ARBA00022970"/>
    </source>
</evidence>
<proteinExistence type="inferred from homology"/>
<keyword evidence="2" id="KW-0813">Transport</keyword>
<accession>A0A537JFZ5</accession>
<comment type="caution">
    <text evidence="7">The sequence shown here is derived from an EMBL/GenBank/DDBJ whole genome shotgun (WGS) entry which is preliminary data.</text>
</comment>
<keyword evidence="4" id="KW-0029">Amino-acid transport</keyword>
<dbReference type="InterPro" id="IPR028081">
    <property type="entry name" value="Leu-bd"/>
</dbReference>
<dbReference type="InterPro" id="IPR028082">
    <property type="entry name" value="Peripla_BP_I"/>
</dbReference>
<dbReference type="Pfam" id="PF13458">
    <property type="entry name" value="Peripla_BP_6"/>
    <property type="match status" value="1"/>
</dbReference>
<dbReference type="SUPFAM" id="SSF53822">
    <property type="entry name" value="Periplasmic binding protein-like I"/>
    <property type="match status" value="1"/>
</dbReference>
<dbReference type="Proteomes" id="UP000318093">
    <property type="component" value="Unassembled WGS sequence"/>
</dbReference>
<dbReference type="GO" id="GO:0006865">
    <property type="term" value="P:amino acid transport"/>
    <property type="evidence" value="ECO:0007669"/>
    <property type="project" value="UniProtKB-KW"/>
</dbReference>
<dbReference type="PANTHER" id="PTHR30483">
    <property type="entry name" value="LEUCINE-SPECIFIC-BINDING PROTEIN"/>
    <property type="match status" value="1"/>
</dbReference>
<dbReference type="InterPro" id="IPR051010">
    <property type="entry name" value="BCAA_transport"/>
</dbReference>
<dbReference type="PRINTS" id="PR00337">
    <property type="entry name" value="LEUILEVALBP"/>
</dbReference>
<dbReference type="InterPro" id="IPR000709">
    <property type="entry name" value="Leu_Ile_Val-bd"/>
</dbReference>
<evidence type="ECO:0000256" key="1">
    <source>
        <dbReference type="ARBA" id="ARBA00010062"/>
    </source>
</evidence>
<feature type="domain" description="Leucine-binding protein" evidence="6">
    <location>
        <begin position="85"/>
        <end position="431"/>
    </location>
</feature>
<comment type="similarity">
    <text evidence="1">Belongs to the leucine-binding protein family.</text>
</comment>
<dbReference type="PANTHER" id="PTHR30483:SF37">
    <property type="entry name" value="ABC TRANSPORTER SUBSTRATE-BINDING PROTEIN"/>
    <property type="match status" value="1"/>
</dbReference>
<dbReference type="Gene3D" id="3.40.50.2300">
    <property type="match status" value="2"/>
</dbReference>
<dbReference type="CDD" id="cd06338">
    <property type="entry name" value="PBP1_ABC_ligand_binding-like"/>
    <property type="match status" value="1"/>
</dbReference>
<keyword evidence="5" id="KW-0812">Transmembrane</keyword>
<evidence type="ECO:0000256" key="3">
    <source>
        <dbReference type="ARBA" id="ARBA00022729"/>
    </source>
</evidence>
<gene>
    <name evidence="7" type="ORF">E6H03_06230</name>
</gene>
<evidence type="ECO:0000313" key="7">
    <source>
        <dbReference type="EMBL" id="TMI82026.1"/>
    </source>
</evidence>
<keyword evidence="5" id="KW-0472">Membrane</keyword>
<dbReference type="AlphaFoldDB" id="A0A537JFZ5"/>
<feature type="transmembrane region" description="Helical" evidence="5">
    <location>
        <begin position="60"/>
        <end position="81"/>
    </location>
</feature>
<keyword evidence="5" id="KW-1133">Transmembrane helix</keyword>
<dbReference type="EMBL" id="VBAN01000182">
    <property type="protein sequence ID" value="TMI82026.1"/>
    <property type="molecule type" value="Genomic_DNA"/>
</dbReference>
<evidence type="ECO:0000259" key="6">
    <source>
        <dbReference type="Pfam" id="PF13458"/>
    </source>
</evidence>
<evidence type="ECO:0000313" key="8">
    <source>
        <dbReference type="Proteomes" id="UP000318093"/>
    </source>
</evidence>
<evidence type="ECO:0000256" key="5">
    <source>
        <dbReference type="SAM" id="Phobius"/>
    </source>
</evidence>
<keyword evidence="3" id="KW-0732">Signal</keyword>